<dbReference type="Pfam" id="PF02931">
    <property type="entry name" value="Neur_chan_LBD"/>
    <property type="match status" value="1"/>
</dbReference>
<feature type="chain" id="PRO_5044022496" evidence="3">
    <location>
        <begin position="37"/>
        <end position="240"/>
    </location>
</feature>
<evidence type="ECO:0000256" key="3">
    <source>
        <dbReference type="SAM" id="SignalP"/>
    </source>
</evidence>
<gene>
    <name evidence="5" type="ORF">ElyMa_000284800</name>
</gene>
<name>A0AAV4F6W8_9GAST</name>
<dbReference type="InterPro" id="IPR006201">
    <property type="entry name" value="Neur_channel"/>
</dbReference>
<dbReference type="Gene3D" id="2.70.170.10">
    <property type="entry name" value="Neurotransmitter-gated ion-channel ligand-binding domain"/>
    <property type="match status" value="1"/>
</dbReference>
<keyword evidence="2" id="KW-0472">Membrane</keyword>
<dbReference type="SUPFAM" id="SSF63712">
    <property type="entry name" value="Nicotinic receptor ligand binding domain-like"/>
    <property type="match status" value="1"/>
</dbReference>
<dbReference type="AlphaFoldDB" id="A0AAV4F6W8"/>
<evidence type="ECO:0000256" key="2">
    <source>
        <dbReference type="ARBA" id="ARBA00023136"/>
    </source>
</evidence>
<keyword evidence="5" id="KW-0675">Receptor</keyword>
<organism evidence="5 6">
    <name type="scientific">Elysia marginata</name>
    <dbReference type="NCBI Taxonomy" id="1093978"/>
    <lineage>
        <taxon>Eukaryota</taxon>
        <taxon>Metazoa</taxon>
        <taxon>Spiralia</taxon>
        <taxon>Lophotrochozoa</taxon>
        <taxon>Mollusca</taxon>
        <taxon>Gastropoda</taxon>
        <taxon>Heterobranchia</taxon>
        <taxon>Euthyneura</taxon>
        <taxon>Panpulmonata</taxon>
        <taxon>Sacoglossa</taxon>
        <taxon>Placobranchoidea</taxon>
        <taxon>Plakobranchidae</taxon>
        <taxon>Elysia</taxon>
    </lineage>
</organism>
<proteinExistence type="predicted"/>
<dbReference type="GO" id="GO:0005230">
    <property type="term" value="F:extracellular ligand-gated monoatomic ion channel activity"/>
    <property type="evidence" value="ECO:0007669"/>
    <property type="project" value="InterPro"/>
</dbReference>
<dbReference type="InterPro" id="IPR006202">
    <property type="entry name" value="Neur_chan_lig-bd"/>
</dbReference>
<keyword evidence="3" id="KW-0732">Signal</keyword>
<evidence type="ECO:0000256" key="1">
    <source>
        <dbReference type="ARBA" id="ARBA00004141"/>
    </source>
</evidence>
<evidence type="ECO:0000313" key="6">
    <source>
        <dbReference type="Proteomes" id="UP000762676"/>
    </source>
</evidence>
<dbReference type="InterPro" id="IPR018000">
    <property type="entry name" value="Neurotransmitter_ion_chnl_CS"/>
</dbReference>
<feature type="signal peptide" evidence="3">
    <location>
        <begin position="1"/>
        <end position="36"/>
    </location>
</feature>
<feature type="non-terminal residue" evidence="5">
    <location>
        <position position="240"/>
    </location>
</feature>
<dbReference type="PROSITE" id="PS00236">
    <property type="entry name" value="NEUROTR_ION_CHANNEL"/>
    <property type="match status" value="1"/>
</dbReference>
<dbReference type="PANTHER" id="PTHR18945">
    <property type="entry name" value="NEUROTRANSMITTER GATED ION CHANNEL"/>
    <property type="match status" value="1"/>
</dbReference>
<accession>A0AAV4F6W8</accession>
<dbReference type="InterPro" id="IPR036734">
    <property type="entry name" value="Neur_chan_lig-bd_sf"/>
</dbReference>
<keyword evidence="6" id="KW-1185">Reference proteome</keyword>
<dbReference type="GO" id="GO:0016020">
    <property type="term" value="C:membrane"/>
    <property type="evidence" value="ECO:0007669"/>
    <property type="project" value="UniProtKB-SubCell"/>
</dbReference>
<comment type="subcellular location">
    <subcellularLocation>
        <location evidence="1">Membrane</location>
        <topology evidence="1">Multi-pass membrane protein</topology>
    </subcellularLocation>
</comment>
<dbReference type="CDD" id="cd18989">
    <property type="entry name" value="LGIC_ECD_cation"/>
    <property type="match status" value="1"/>
</dbReference>
<evidence type="ECO:0000313" key="5">
    <source>
        <dbReference type="EMBL" id="GFR68761.1"/>
    </source>
</evidence>
<comment type="caution">
    <text evidence="5">The sequence shown here is derived from an EMBL/GenBank/DDBJ whole genome shotgun (WGS) entry which is preliminary data.</text>
</comment>
<dbReference type="GO" id="GO:0004888">
    <property type="term" value="F:transmembrane signaling receptor activity"/>
    <property type="evidence" value="ECO:0007669"/>
    <property type="project" value="InterPro"/>
</dbReference>
<sequence length="240" mass="27042">MSFHHNQVSRSLGQVFPIFVLLVLLLLLLSAKPCQGGTYSQKKSLHDTLLSPTNYNPEQRPVLDQADTLTVSVMFALVSIVEINDVLQSFRCNGFLGLFWNDEILRWNSSDYGGETVMAPKITSVFRPRLIMLNTMEDRDLFDDDYAPLSVYSDGTVNWAPGSIFPASCKLDLTNYPFDEQHCEIEMLTMNFDANELLLQPVDGTVGLSFFTKNGQWDISNMEITTPIRDIGNENKSTVL</sequence>
<dbReference type="Proteomes" id="UP000762676">
    <property type="component" value="Unassembled WGS sequence"/>
</dbReference>
<reference evidence="5 6" key="1">
    <citation type="journal article" date="2021" name="Elife">
        <title>Chloroplast acquisition without the gene transfer in kleptoplastic sea slugs, Plakobranchus ocellatus.</title>
        <authorList>
            <person name="Maeda T."/>
            <person name="Takahashi S."/>
            <person name="Yoshida T."/>
            <person name="Shimamura S."/>
            <person name="Takaki Y."/>
            <person name="Nagai Y."/>
            <person name="Toyoda A."/>
            <person name="Suzuki Y."/>
            <person name="Arimoto A."/>
            <person name="Ishii H."/>
            <person name="Satoh N."/>
            <person name="Nishiyama T."/>
            <person name="Hasebe M."/>
            <person name="Maruyama T."/>
            <person name="Minagawa J."/>
            <person name="Obokata J."/>
            <person name="Shigenobu S."/>
        </authorList>
    </citation>
    <scope>NUCLEOTIDE SEQUENCE [LARGE SCALE GENOMIC DNA]</scope>
</reference>
<dbReference type="EMBL" id="BMAT01000577">
    <property type="protein sequence ID" value="GFR68761.1"/>
    <property type="molecule type" value="Genomic_DNA"/>
</dbReference>
<feature type="domain" description="Neurotransmitter-gated ion-channel ligand-binding" evidence="4">
    <location>
        <begin position="44"/>
        <end position="226"/>
    </location>
</feature>
<evidence type="ECO:0000259" key="4">
    <source>
        <dbReference type="Pfam" id="PF02931"/>
    </source>
</evidence>
<protein>
    <submittedName>
        <fullName evidence="5">Acetylcholine receptor subunit alpha</fullName>
    </submittedName>
</protein>